<dbReference type="PROSITE" id="PS51382">
    <property type="entry name" value="SPX"/>
    <property type="match status" value="1"/>
</dbReference>
<keyword evidence="5 7" id="KW-0472">Membrane</keyword>
<evidence type="ECO:0000256" key="4">
    <source>
        <dbReference type="ARBA" id="ARBA00022989"/>
    </source>
</evidence>
<feature type="compositionally biased region" description="Polar residues" evidence="6">
    <location>
        <begin position="911"/>
        <end position="920"/>
    </location>
</feature>
<organism evidence="10 11">
    <name type="scientific">Paragonimus westermani</name>
    <dbReference type="NCBI Taxonomy" id="34504"/>
    <lineage>
        <taxon>Eukaryota</taxon>
        <taxon>Metazoa</taxon>
        <taxon>Spiralia</taxon>
        <taxon>Lophotrochozoa</taxon>
        <taxon>Platyhelminthes</taxon>
        <taxon>Trematoda</taxon>
        <taxon>Digenea</taxon>
        <taxon>Plagiorchiida</taxon>
        <taxon>Troglotremata</taxon>
        <taxon>Troglotrematidae</taxon>
        <taxon>Paragonimus</taxon>
    </lineage>
</organism>
<evidence type="ECO:0000256" key="7">
    <source>
        <dbReference type="SAM" id="Phobius"/>
    </source>
</evidence>
<evidence type="ECO:0000256" key="2">
    <source>
        <dbReference type="ARBA" id="ARBA00009665"/>
    </source>
</evidence>
<evidence type="ECO:0000256" key="3">
    <source>
        <dbReference type="ARBA" id="ARBA00022692"/>
    </source>
</evidence>
<dbReference type="Pfam" id="PF03105">
    <property type="entry name" value="SPX"/>
    <property type="match status" value="1"/>
</dbReference>
<dbReference type="GO" id="GO:0005886">
    <property type="term" value="C:plasma membrane"/>
    <property type="evidence" value="ECO:0007669"/>
    <property type="project" value="TreeGrafter"/>
</dbReference>
<evidence type="ECO:0000313" key="10">
    <source>
        <dbReference type="EMBL" id="KAA3682175.1"/>
    </source>
</evidence>
<dbReference type="GO" id="GO:0000822">
    <property type="term" value="F:inositol hexakisphosphate binding"/>
    <property type="evidence" value="ECO:0007669"/>
    <property type="project" value="TreeGrafter"/>
</dbReference>
<feature type="transmembrane region" description="Helical" evidence="7">
    <location>
        <begin position="298"/>
        <end position="320"/>
    </location>
</feature>
<protein>
    <recommendedName>
        <fullName evidence="12">Xenotropic and polytropic retrovirus receptor 1</fullName>
    </recommendedName>
</protein>
<dbReference type="PANTHER" id="PTHR10783">
    <property type="entry name" value="XENOTROPIC AND POLYTROPIC RETROVIRUS RECEPTOR 1-RELATED"/>
    <property type="match status" value="1"/>
</dbReference>
<dbReference type="InterPro" id="IPR004331">
    <property type="entry name" value="SPX_dom"/>
</dbReference>
<dbReference type="Pfam" id="PF03124">
    <property type="entry name" value="EXS"/>
    <property type="match status" value="1"/>
</dbReference>
<comment type="similarity">
    <text evidence="2">Belongs to the SYG1 (TC 2.A.94) family.</text>
</comment>
<name>A0A5J4P2L1_9TREM</name>
<evidence type="ECO:0000259" key="9">
    <source>
        <dbReference type="PROSITE" id="PS51382"/>
    </source>
</evidence>
<evidence type="ECO:0000256" key="5">
    <source>
        <dbReference type="ARBA" id="ARBA00023136"/>
    </source>
</evidence>
<evidence type="ECO:0000256" key="1">
    <source>
        <dbReference type="ARBA" id="ARBA00004141"/>
    </source>
</evidence>
<proteinExistence type="inferred from homology"/>
<dbReference type="GO" id="GO:0006817">
    <property type="term" value="P:phosphate ion transport"/>
    <property type="evidence" value="ECO:0007669"/>
    <property type="project" value="TreeGrafter"/>
</dbReference>
<feature type="compositionally biased region" description="Basic residues" evidence="6">
    <location>
        <begin position="726"/>
        <end position="741"/>
    </location>
</feature>
<evidence type="ECO:0000259" key="8">
    <source>
        <dbReference type="PROSITE" id="PS51380"/>
    </source>
</evidence>
<feature type="compositionally biased region" description="Basic and acidic residues" evidence="6">
    <location>
        <begin position="894"/>
        <end position="904"/>
    </location>
</feature>
<feature type="transmembrane region" description="Helical" evidence="7">
    <location>
        <begin position="407"/>
        <end position="426"/>
    </location>
</feature>
<dbReference type="EMBL" id="QNGE01000058">
    <property type="protein sequence ID" value="KAA3682175.1"/>
    <property type="molecule type" value="Genomic_DNA"/>
</dbReference>
<dbReference type="GO" id="GO:0005794">
    <property type="term" value="C:Golgi apparatus"/>
    <property type="evidence" value="ECO:0007669"/>
    <property type="project" value="TreeGrafter"/>
</dbReference>
<evidence type="ECO:0000313" key="11">
    <source>
        <dbReference type="Proteomes" id="UP000324629"/>
    </source>
</evidence>
<reference evidence="10 11" key="1">
    <citation type="journal article" date="2019" name="Gigascience">
        <title>Whole-genome sequence of the oriental lung fluke Paragonimus westermani.</title>
        <authorList>
            <person name="Oey H."/>
            <person name="Zakrzewski M."/>
            <person name="Narain K."/>
            <person name="Devi K.R."/>
            <person name="Agatsuma T."/>
            <person name="Nawaratna S."/>
            <person name="Gobert G.N."/>
            <person name="Jones M.K."/>
            <person name="Ragan M.A."/>
            <person name="McManus D.P."/>
            <person name="Krause L."/>
        </authorList>
    </citation>
    <scope>NUCLEOTIDE SEQUENCE [LARGE SCALE GENOMIC DNA]</scope>
    <source>
        <strain evidence="10 11">IND2009</strain>
    </source>
</reference>
<feature type="transmembrane region" description="Helical" evidence="7">
    <location>
        <begin position="567"/>
        <end position="588"/>
    </location>
</feature>
<gene>
    <name evidence="10" type="ORF">DEA37_0002856</name>
</gene>
<keyword evidence="11" id="KW-1185">Reference proteome</keyword>
<accession>A0A5J4P2L1</accession>
<dbReference type="InterPro" id="IPR004342">
    <property type="entry name" value="EXS_C"/>
</dbReference>
<dbReference type="PANTHER" id="PTHR10783:SF103">
    <property type="entry name" value="SOLUTE CARRIER FAMILY 53 MEMBER 1"/>
    <property type="match status" value="1"/>
</dbReference>
<feature type="transmembrane region" description="Helical" evidence="7">
    <location>
        <begin position="340"/>
        <end position="358"/>
    </location>
</feature>
<feature type="domain" description="EXS" evidence="8">
    <location>
        <begin position="527"/>
        <end position="725"/>
    </location>
</feature>
<sequence>MRFAAKLSAHLTPEWRKQYIDYDGFKEFLLTYIDKKARELKDWDADFVRCLDQQDVEFFELCASSLDKINSFFAEKLAESKRKYATLLEELDDFMEPDTSKLRAFKASISRRHFESMRRSYAEFSEEPVKDSIRERSKFGSVVLEAKKDDMEFHQRRRYSSSVAPDRRPRLKRKKEKTYRKLHDLKLAFSEFYLSLVLLQNYQVLNFTGFRKILKKHDKVGRFHFQHTTLGTLFRRDNGFEWRVANVDNALFNTNREIDELIANVENIYAEKLEHGDRSTAMKRLRVPPLSERHNPKAVFRFGFFAGIFLVQVVVITLSFCFLRPLPENYLPAVRIFRTTFLLILFLCLFGMNTYGWRSSGVNHVLIFEINPRSHLDHFQLLEMSFFLADVWGCAVLYYMYSEIIHVPGYLSPFLLVVFLILCLINPFRFGHFRARRWLLRVLGRIFLAPFYEVKFADFWLADQLNTLNFIFPEFAFFICFYASQVSWSDGLRYNPLPTSLNGTNLAPSTLPVCALNKNTFVGSSCQCEGVLFGIQPLMRILPAWFRFAQCLRRYRDMKKKRMSPHIINAGKYSTTFFVTACAVWFWFQPGVVSLTFVVLSRMLNSTYAYSWDIRMDWGLMECDSPNKLLREETVYHHRAYYYVAIIEDLIIRYSWAIRIGIEQTVTTPPELLSSVFLTAEIIRRFIWNFFRLENEHLNNCGEFRAVRDIFIRPELRETNQNAHTSHSHHLHGSHGKKHTRKAIDGSNAMCLGTLEAANQSASTRRMWQWLGRKALGQLRPFGGGRLNQTIQLELTEQATGPRIRKVAMVMTLNDNDDQNRSTSKMELTYLSHGEKSDSSGHNNSSDAVSTLPARKYTSDVNIADFPSPVSTNRPKTTSTPSVHNLEPLPTAFDNDKGRSKESVVYKFTPSRGSFSPNTTSSKSKESSWDDDSASMSGNEELAALRPIATTVTLLSEDLDRPHGSDHSVNRPRVELLSLEDTGGKSPTRFTAASMESLASVGNLEQRTQPVPPSSVTGLTRVHKNERPGRLKCPREIRYPRAACHSTCLTDGLCDLGPGAINIIGVRTILGATNGDRRVVSGPRFAVLIISRRRNRFPINHLIIPWTNQRTEPRVTTVAFCRLR</sequence>
<feature type="region of interest" description="Disordered" evidence="6">
    <location>
        <begin position="721"/>
        <end position="741"/>
    </location>
</feature>
<comment type="subcellular location">
    <subcellularLocation>
        <location evidence="1">Membrane</location>
        <topology evidence="1">Multi-pass membrane protein</topology>
    </subcellularLocation>
</comment>
<evidence type="ECO:0000256" key="6">
    <source>
        <dbReference type="SAM" id="MobiDB-lite"/>
    </source>
</evidence>
<feature type="transmembrane region" description="Helical" evidence="7">
    <location>
        <begin position="379"/>
        <end position="401"/>
    </location>
</feature>
<feature type="region of interest" description="Disordered" evidence="6">
    <location>
        <begin position="863"/>
        <end position="937"/>
    </location>
</feature>
<keyword evidence="4 7" id="KW-1133">Transmembrane helix</keyword>
<dbReference type="Proteomes" id="UP000324629">
    <property type="component" value="Unassembled WGS sequence"/>
</dbReference>
<evidence type="ECO:0008006" key="12">
    <source>
        <dbReference type="Google" id="ProtNLM"/>
    </source>
</evidence>
<dbReference type="CDD" id="cd14477">
    <property type="entry name" value="SPX_XPR1_like"/>
    <property type="match status" value="1"/>
</dbReference>
<feature type="compositionally biased region" description="Polar residues" evidence="6">
    <location>
        <begin position="869"/>
        <end position="883"/>
    </location>
</feature>
<keyword evidence="3 7" id="KW-0812">Transmembrane</keyword>
<comment type="caution">
    <text evidence="10">The sequence shown here is derived from an EMBL/GenBank/DDBJ whole genome shotgun (WGS) entry which is preliminary data.</text>
</comment>
<dbReference type="AlphaFoldDB" id="A0A5J4P2L1"/>
<dbReference type="PROSITE" id="PS51380">
    <property type="entry name" value="EXS"/>
    <property type="match status" value="1"/>
</dbReference>
<dbReference type="GO" id="GO:0016036">
    <property type="term" value="P:cellular response to phosphate starvation"/>
    <property type="evidence" value="ECO:0007669"/>
    <property type="project" value="TreeGrafter"/>
</dbReference>
<feature type="domain" description="SPX" evidence="9">
    <location>
        <begin position="1"/>
        <end position="231"/>
    </location>
</feature>